<organism evidence="2 3">
    <name type="scientific">[Myrmecia] bisecta</name>
    <dbReference type="NCBI Taxonomy" id="41462"/>
    <lineage>
        <taxon>Eukaryota</taxon>
        <taxon>Viridiplantae</taxon>
        <taxon>Chlorophyta</taxon>
        <taxon>core chlorophytes</taxon>
        <taxon>Trebouxiophyceae</taxon>
        <taxon>Trebouxiales</taxon>
        <taxon>Trebouxiaceae</taxon>
        <taxon>Myrmecia</taxon>
    </lineage>
</organism>
<evidence type="ECO:0000313" key="3">
    <source>
        <dbReference type="Proteomes" id="UP001489004"/>
    </source>
</evidence>
<sequence length="192" mass="20159">MVIIATSNNHCKEMADAPDTSLTGKPIAEYDKRAREEDLARELYGKRWDELAPEQHRYIGSIVGGEHAGTGGYTSTVHAPGLHGHTGAPTRRRGTVVSCSKEERENQVAQALYNKSYDQLGPEERLRVGSIVGGEHTAEGCYTDSIGTHGATEVGMVSGAAAATGKPSAQPAGAAKYGTRAHGAAPGMAMGR</sequence>
<dbReference type="AlphaFoldDB" id="A0AAW1QR41"/>
<name>A0AAW1QR41_9CHLO</name>
<evidence type="ECO:0000256" key="1">
    <source>
        <dbReference type="SAM" id="MobiDB-lite"/>
    </source>
</evidence>
<protein>
    <submittedName>
        <fullName evidence="2">Uncharacterized protein</fullName>
    </submittedName>
</protein>
<feature type="region of interest" description="Disordered" evidence="1">
    <location>
        <begin position="169"/>
        <end position="192"/>
    </location>
</feature>
<comment type="caution">
    <text evidence="2">The sequence shown here is derived from an EMBL/GenBank/DDBJ whole genome shotgun (WGS) entry which is preliminary data.</text>
</comment>
<dbReference type="EMBL" id="JALJOR010000002">
    <property type="protein sequence ID" value="KAK9823547.1"/>
    <property type="molecule type" value="Genomic_DNA"/>
</dbReference>
<gene>
    <name evidence="2" type="ORF">WJX72_003652</name>
</gene>
<dbReference type="Proteomes" id="UP001489004">
    <property type="component" value="Unassembled WGS sequence"/>
</dbReference>
<proteinExistence type="predicted"/>
<evidence type="ECO:0000313" key="2">
    <source>
        <dbReference type="EMBL" id="KAK9823547.1"/>
    </source>
</evidence>
<accession>A0AAW1QR41</accession>
<keyword evidence="3" id="KW-1185">Reference proteome</keyword>
<reference evidence="2 3" key="1">
    <citation type="journal article" date="2024" name="Nat. Commun.">
        <title>Phylogenomics reveals the evolutionary origins of lichenization in chlorophyte algae.</title>
        <authorList>
            <person name="Puginier C."/>
            <person name="Libourel C."/>
            <person name="Otte J."/>
            <person name="Skaloud P."/>
            <person name="Haon M."/>
            <person name="Grisel S."/>
            <person name="Petersen M."/>
            <person name="Berrin J.G."/>
            <person name="Delaux P.M."/>
            <person name="Dal Grande F."/>
            <person name="Keller J."/>
        </authorList>
    </citation>
    <scope>NUCLEOTIDE SEQUENCE [LARGE SCALE GENOMIC DNA]</scope>
    <source>
        <strain evidence="2 3">SAG 2043</strain>
    </source>
</reference>